<dbReference type="InterPro" id="IPR036526">
    <property type="entry name" value="C-N_Hydrolase_sf"/>
</dbReference>
<dbReference type="PROSITE" id="PS50263">
    <property type="entry name" value="CN_HYDROLASE"/>
    <property type="match status" value="1"/>
</dbReference>
<dbReference type="SUPFAM" id="SSF56317">
    <property type="entry name" value="Carbon-nitrogen hydrolase"/>
    <property type="match status" value="1"/>
</dbReference>
<accession>A0A370KX91</accession>
<name>A0A370KX91_9HYPH</name>
<dbReference type="CDD" id="cd07197">
    <property type="entry name" value="nitrilase"/>
    <property type="match status" value="1"/>
</dbReference>
<proteinExistence type="predicted"/>
<feature type="domain" description="CN hydrolase" evidence="2">
    <location>
        <begin position="1"/>
        <end position="237"/>
    </location>
</feature>
<reference evidence="3 4" key="1">
    <citation type="submission" date="2017-03" db="EMBL/GenBank/DDBJ databases">
        <title>Genome analysis of Rhizobial strains effectives or ineffectives for nitrogen fixation isolated from bean seeds.</title>
        <authorList>
            <person name="Peralta H."/>
            <person name="Aguilar-Vera A."/>
            <person name="Mora Y."/>
            <person name="Vargas-Lagunas C."/>
            <person name="Girard L."/>
            <person name="Mora J."/>
        </authorList>
    </citation>
    <scope>NUCLEOTIDE SEQUENCE [LARGE SCALE GENOMIC DNA]</scope>
    <source>
        <strain evidence="3 4">CCGM3</strain>
    </source>
</reference>
<evidence type="ECO:0000313" key="4">
    <source>
        <dbReference type="Proteomes" id="UP000254939"/>
    </source>
</evidence>
<dbReference type="GO" id="GO:0016811">
    <property type="term" value="F:hydrolase activity, acting on carbon-nitrogen (but not peptide) bonds, in linear amides"/>
    <property type="evidence" value="ECO:0007669"/>
    <property type="project" value="TreeGrafter"/>
</dbReference>
<dbReference type="Proteomes" id="UP000254939">
    <property type="component" value="Unassembled WGS sequence"/>
</dbReference>
<keyword evidence="1 3" id="KW-0378">Hydrolase</keyword>
<dbReference type="AlphaFoldDB" id="A0A370KX91"/>
<comment type="caution">
    <text evidence="3">The sequence shown here is derived from an EMBL/GenBank/DDBJ whole genome shotgun (WGS) entry which is preliminary data.</text>
</comment>
<dbReference type="OrthoDB" id="9811121at2"/>
<dbReference type="InterPro" id="IPR003010">
    <property type="entry name" value="C-N_Hydrolase"/>
</dbReference>
<dbReference type="Pfam" id="PF00795">
    <property type="entry name" value="CN_hydrolase"/>
    <property type="match status" value="1"/>
</dbReference>
<sequence>MKIAAAQTLVSPNIAANGSAIRSMIAAAAASGVRVINFCEGSLSGYSKFQIMHPDDWRSFDWSRQEAELRAIADLCGNLRICAVVGGAHRLAEGRPPHNSLYVFSEEGTLLTRYDKRFLSNSELGGWYSPGTEPITFDVDGYRFGCAICIESQFQEVFQEYESLGVDAVVFSSYGVAEYFQIALRAHAGLNCIWIGAATPVQKAPKGPAGIIGPDGKWVTQCPATPEPSLVTALLDRGDPVYDIPLQKARPWRLKARQGDIYRERMADDPRSEDRSGY</sequence>
<dbReference type="PANTHER" id="PTHR43674:SF16">
    <property type="entry name" value="CARBON-NITROGEN FAMILY, PUTATIVE (AFU_ORTHOLOGUE AFUA_5G02350)-RELATED"/>
    <property type="match status" value="1"/>
</dbReference>
<protein>
    <submittedName>
        <fullName evidence="3">Carbon-nitrogen hydrolase family protein</fullName>
    </submittedName>
</protein>
<dbReference type="Gene3D" id="3.60.110.10">
    <property type="entry name" value="Carbon-nitrogen hydrolase"/>
    <property type="match status" value="1"/>
</dbReference>
<gene>
    <name evidence="3" type="ORF">B5K06_00440</name>
</gene>
<evidence type="ECO:0000259" key="2">
    <source>
        <dbReference type="PROSITE" id="PS50263"/>
    </source>
</evidence>
<organism evidence="3 4">
    <name type="scientific">Rhizobium grahamii</name>
    <dbReference type="NCBI Taxonomy" id="1120045"/>
    <lineage>
        <taxon>Bacteria</taxon>
        <taxon>Pseudomonadati</taxon>
        <taxon>Pseudomonadota</taxon>
        <taxon>Alphaproteobacteria</taxon>
        <taxon>Hyphomicrobiales</taxon>
        <taxon>Rhizobiaceae</taxon>
        <taxon>Rhizobium/Agrobacterium group</taxon>
        <taxon>Rhizobium</taxon>
    </lineage>
</organism>
<evidence type="ECO:0000313" key="3">
    <source>
        <dbReference type="EMBL" id="RDJ17039.1"/>
    </source>
</evidence>
<evidence type="ECO:0000256" key="1">
    <source>
        <dbReference type="ARBA" id="ARBA00022801"/>
    </source>
</evidence>
<dbReference type="EMBL" id="NAAC01000001">
    <property type="protein sequence ID" value="RDJ17039.1"/>
    <property type="molecule type" value="Genomic_DNA"/>
</dbReference>
<dbReference type="PANTHER" id="PTHR43674">
    <property type="entry name" value="NITRILASE C965.09-RELATED"/>
    <property type="match status" value="1"/>
</dbReference>
<dbReference type="InterPro" id="IPR050345">
    <property type="entry name" value="Aliph_Amidase/BUP"/>
</dbReference>